<feature type="non-terminal residue" evidence="1">
    <location>
        <position position="60"/>
    </location>
</feature>
<gene>
    <name evidence="1" type="ORF">BLA29_012626</name>
</gene>
<reference evidence="1 2" key="1">
    <citation type="submission" date="2017-03" db="EMBL/GenBank/DDBJ databases">
        <title>Genome Survey of Euroglyphus maynei.</title>
        <authorList>
            <person name="Arlian L.G."/>
            <person name="Morgan M.S."/>
            <person name="Rider S.D."/>
        </authorList>
    </citation>
    <scope>NUCLEOTIDE SEQUENCE [LARGE SCALE GENOMIC DNA]</scope>
    <source>
        <strain evidence="1">Arlian Lab</strain>
        <tissue evidence="1">Whole body</tissue>
    </source>
</reference>
<dbReference type="AlphaFoldDB" id="A0A1Y3BA58"/>
<dbReference type="EMBL" id="MUJZ01035676">
    <property type="protein sequence ID" value="OTF76808.1"/>
    <property type="molecule type" value="Genomic_DNA"/>
</dbReference>
<protein>
    <submittedName>
        <fullName evidence="1">Uncharacterized protein</fullName>
    </submittedName>
</protein>
<keyword evidence="2" id="KW-1185">Reference proteome</keyword>
<evidence type="ECO:0000313" key="2">
    <source>
        <dbReference type="Proteomes" id="UP000194236"/>
    </source>
</evidence>
<comment type="caution">
    <text evidence="1">The sequence shown here is derived from an EMBL/GenBank/DDBJ whole genome shotgun (WGS) entry which is preliminary data.</text>
</comment>
<proteinExistence type="predicted"/>
<sequence length="60" mass="6553">MNNITTAINIIVIRISCRDDDAAIAVALALGVEGTYIFVFVVDINDAVVPPLVDVFLFDW</sequence>
<accession>A0A1Y3BA58</accession>
<evidence type="ECO:0000313" key="1">
    <source>
        <dbReference type="EMBL" id="OTF76808.1"/>
    </source>
</evidence>
<dbReference type="Proteomes" id="UP000194236">
    <property type="component" value="Unassembled WGS sequence"/>
</dbReference>
<organism evidence="1 2">
    <name type="scientific">Euroglyphus maynei</name>
    <name type="common">Mayne's house dust mite</name>
    <dbReference type="NCBI Taxonomy" id="6958"/>
    <lineage>
        <taxon>Eukaryota</taxon>
        <taxon>Metazoa</taxon>
        <taxon>Ecdysozoa</taxon>
        <taxon>Arthropoda</taxon>
        <taxon>Chelicerata</taxon>
        <taxon>Arachnida</taxon>
        <taxon>Acari</taxon>
        <taxon>Acariformes</taxon>
        <taxon>Sarcoptiformes</taxon>
        <taxon>Astigmata</taxon>
        <taxon>Psoroptidia</taxon>
        <taxon>Analgoidea</taxon>
        <taxon>Pyroglyphidae</taxon>
        <taxon>Pyroglyphinae</taxon>
        <taxon>Euroglyphus</taxon>
    </lineage>
</organism>
<name>A0A1Y3BA58_EURMA</name>